<name>A0A1C2G1X2_9GAMM</name>
<evidence type="ECO:0000313" key="2">
    <source>
        <dbReference type="Proteomes" id="UP000253250"/>
    </source>
</evidence>
<accession>A0A1C2G1X2</accession>
<gene>
    <name evidence="1" type="ORF">C4900_11085</name>
</gene>
<sequence>MTARSEDLATRAQVRPGLASTSTRRFTRIVIALTVLYGLWAAALSFRIVVEQQAVRQHLNVALAARPPGPFASAREARREARGFVARLDHAFPHNPCARGPAFVLARPPEIPRRDCLVVIVPGLHRLHVRAYDTQGHRMDNVFERLNPPPRRL</sequence>
<dbReference type="STRING" id="163359.A9R16_11165"/>
<proteinExistence type="predicted"/>
<dbReference type="AlphaFoldDB" id="A0A1C2G1X2"/>
<dbReference type="RefSeq" id="WP_065970111.1">
    <property type="nucleotide sequence ID" value="NZ_CP080624.1"/>
</dbReference>
<organism evidence="1 2">
    <name type="scientific">Acidiferrobacter thiooxydans</name>
    <dbReference type="NCBI Taxonomy" id="163359"/>
    <lineage>
        <taxon>Bacteria</taxon>
        <taxon>Pseudomonadati</taxon>
        <taxon>Pseudomonadota</taxon>
        <taxon>Gammaproteobacteria</taxon>
        <taxon>Acidiferrobacterales</taxon>
        <taxon>Acidiferrobacteraceae</taxon>
        <taxon>Acidiferrobacter</taxon>
    </lineage>
</organism>
<keyword evidence="2" id="KW-1185">Reference proteome</keyword>
<dbReference type="EMBL" id="PSYR01000002">
    <property type="protein sequence ID" value="RCN56369.1"/>
    <property type="molecule type" value="Genomic_DNA"/>
</dbReference>
<comment type="caution">
    <text evidence="1">The sequence shown here is derived from an EMBL/GenBank/DDBJ whole genome shotgun (WGS) entry which is preliminary data.</text>
</comment>
<dbReference type="OrthoDB" id="5297149at2"/>
<dbReference type="Proteomes" id="UP000253250">
    <property type="component" value="Unassembled WGS sequence"/>
</dbReference>
<protein>
    <submittedName>
        <fullName evidence="1">Uncharacterized protein</fullName>
    </submittedName>
</protein>
<reference evidence="1 2" key="1">
    <citation type="submission" date="2018-02" db="EMBL/GenBank/DDBJ databases">
        <title>Insights into the biology of acidophilic members of the Acidiferrobacteraceae family derived from comparative genomic analyses.</title>
        <authorList>
            <person name="Issotta F."/>
            <person name="Thyssen C."/>
            <person name="Mena C."/>
            <person name="Moya A."/>
            <person name="Bellenberg S."/>
            <person name="Sproer C."/>
            <person name="Covarrubias P.C."/>
            <person name="Sand W."/>
            <person name="Quatrini R."/>
            <person name="Vera M."/>
        </authorList>
    </citation>
    <scope>NUCLEOTIDE SEQUENCE [LARGE SCALE GENOMIC DNA]</scope>
    <source>
        <strain evidence="2">m-1</strain>
    </source>
</reference>
<evidence type="ECO:0000313" key="1">
    <source>
        <dbReference type="EMBL" id="RCN56369.1"/>
    </source>
</evidence>